<evidence type="ECO:0000256" key="1">
    <source>
        <dbReference type="SAM" id="MobiDB-lite"/>
    </source>
</evidence>
<comment type="caution">
    <text evidence="2">The sequence shown here is derived from an EMBL/GenBank/DDBJ whole genome shotgun (WGS) entry which is preliminary data.</text>
</comment>
<proteinExistence type="predicted"/>
<reference evidence="2" key="1">
    <citation type="journal article" date="2015" name="Nature">
        <title>Complex archaea that bridge the gap between prokaryotes and eukaryotes.</title>
        <authorList>
            <person name="Spang A."/>
            <person name="Saw J.H."/>
            <person name="Jorgensen S.L."/>
            <person name="Zaremba-Niedzwiedzka K."/>
            <person name="Martijn J."/>
            <person name="Lind A.E."/>
            <person name="van Eijk R."/>
            <person name="Schleper C."/>
            <person name="Guy L."/>
            <person name="Ettema T.J."/>
        </authorList>
    </citation>
    <scope>NUCLEOTIDE SEQUENCE</scope>
</reference>
<protein>
    <submittedName>
        <fullName evidence="2">Uncharacterized protein</fullName>
    </submittedName>
</protein>
<sequence length="66" mass="7400">MAETVRMSLASAKWCSGCDTIHNDPYQCPCGDGPSYFISQWVPLVHRRKEEESEGNEDSKVNHANS</sequence>
<dbReference type="EMBL" id="LAZR01001501">
    <property type="protein sequence ID" value="KKN43614.1"/>
    <property type="molecule type" value="Genomic_DNA"/>
</dbReference>
<name>A0A0F9QMC1_9ZZZZ</name>
<gene>
    <name evidence="2" type="ORF">LCGC14_0701570</name>
</gene>
<evidence type="ECO:0000313" key="2">
    <source>
        <dbReference type="EMBL" id="KKN43614.1"/>
    </source>
</evidence>
<organism evidence="2">
    <name type="scientific">marine sediment metagenome</name>
    <dbReference type="NCBI Taxonomy" id="412755"/>
    <lineage>
        <taxon>unclassified sequences</taxon>
        <taxon>metagenomes</taxon>
        <taxon>ecological metagenomes</taxon>
    </lineage>
</organism>
<dbReference type="AlphaFoldDB" id="A0A0F9QMC1"/>
<feature type="region of interest" description="Disordered" evidence="1">
    <location>
        <begin position="47"/>
        <end position="66"/>
    </location>
</feature>
<accession>A0A0F9QMC1</accession>
<feature type="compositionally biased region" description="Basic and acidic residues" evidence="1">
    <location>
        <begin position="57"/>
        <end position="66"/>
    </location>
</feature>